<dbReference type="InterPro" id="IPR014543">
    <property type="entry name" value="UCP028291"/>
</dbReference>
<proteinExistence type="predicted"/>
<reference evidence="2" key="1">
    <citation type="journal article" date="2019" name="Int. J. Syst. Evol. Microbiol.">
        <title>The Global Catalogue of Microorganisms (GCM) 10K type strain sequencing project: providing services to taxonomists for standard genome sequencing and annotation.</title>
        <authorList>
            <consortium name="The Broad Institute Genomics Platform"/>
            <consortium name="The Broad Institute Genome Sequencing Center for Infectious Disease"/>
            <person name="Wu L."/>
            <person name="Ma J."/>
        </authorList>
    </citation>
    <scope>NUCLEOTIDE SEQUENCE [LARGE SCALE GENOMIC DNA]</scope>
    <source>
        <strain evidence="2">CCUG 55854</strain>
    </source>
</reference>
<protein>
    <submittedName>
        <fullName evidence="1">DUF2218 domain-containing protein</fullName>
    </submittedName>
</protein>
<dbReference type="Pfam" id="PF09981">
    <property type="entry name" value="DUF2218"/>
    <property type="match status" value="1"/>
</dbReference>
<dbReference type="RefSeq" id="WP_162376291.1">
    <property type="nucleotide sequence ID" value="NZ_JBHTKN010000001.1"/>
</dbReference>
<dbReference type="Gene3D" id="3.30.310.50">
    <property type="entry name" value="Alpha-D-phosphohexomutase, C-terminal domain"/>
    <property type="match status" value="1"/>
</dbReference>
<accession>A0ABW3LTN8</accession>
<dbReference type="EMBL" id="JBHTKN010000001">
    <property type="protein sequence ID" value="MFD1040856.1"/>
    <property type="molecule type" value="Genomic_DNA"/>
</dbReference>
<dbReference type="PIRSF" id="PIRSF028291">
    <property type="entry name" value="UCP028291"/>
    <property type="match status" value="1"/>
</dbReference>
<organism evidence="1 2">
    <name type="scientific">Pseudoxanthomonas kaohsiungensis</name>
    <dbReference type="NCBI Taxonomy" id="283923"/>
    <lineage>
        <taxon>Bacteria</taxon>
        <taxon>Pseudomonadati</taxon>
        <taxon>Pseudomonadota</taxon>
        <taxon>Gammaproteobacteria</taxon>
        <taxon>Lysobacterales</taxon>
        <taxon>Lysobacteraceae</taxon>
        <taxon>Pseudoxanthomonas</taxon>
    </lineage>
</organism>
<comment type="caution">
    <text evidence="1">The sequence shown here is derived from an EMBL/GenBank/DDBJ whole genome shotgun (WGS) entry which is preliminary data.</text>
</comment>
<gene>
    <name evidence="1" type="ORF">ACFQ2N_00645</name>
</gene>
<dbReference type="Proteomes" id="UP001597033">
    <property type="component" value="Unassembled WGS sequence"/>
</dbReference>
<name>A0ABW3LTN8_9GAMM</name>
<keyword evidence="2" id="KW-1185">Reference proteome</keyword>
<evidence type="ECO:0000313" key="1">
    <source>
        <dbReference type="EMBL" id="MFD1040856.1"/>
    </source>
</evidence>
<sequence length="95" mass="10746">MPTSRALVASNDAPRLLRTLSNHWRHKFDVRRDSDTHAHIPFAEAAGADFEVAGDALLIKLVHDDGAGMARLREVVESHLQRFARDETLEFNWQA</sequence>
<evidence type="ECO:0000313" key="2">
    <source>
        <dbReference type="Proteomes" id="UP001597033"/>
    </source>
</evidence>